<evidence type="ECO:0000256" key="2">
    <source>
        <dbReference type="ARBA" id="ARBA00022792"/>
    </source>
</evidence>
<reference evidence="9 10" key="1">
    <citation type="submission" date="2015-06" db="EMBL/GenBank/DDBJ databases">
        <title>Talaromyces atroroseus IBT 11181 draft genome.</title>
        <authorList>
            <person name="Rasmussen K.B."/>
            <person name="Rasmussen S."/>
            <person name="Petersen B."/>
            <person name="Sicheritz-Ponten T."/>
            <person name="Mortensen U.H."/>
            <person name="Thrane U."/>
        </authorList>
    </citation>
    <scope>NUCLEOTIDE SEQUENCE [LARGE SCALE GENOMIC DNA]</scope>
    <source>
        <strain evidence="9 10">IBT 11181</strain>
    </source>
</reference>
<feature type="active site" evidence="7">
    <location>
        <position position="92"/>
    </location>
</feature>
<evidence type="ECO:0000256" key="3">
    <source>
        <dbReference type="ARBA" id="ARBA00022801"/>
    </source>
</evidence>
<name>A0A225AJA0_TALAT</name>
<dbReference type="Proteomes" id="UP000214365">
    <property type="component" value="Unassembled WGS sequence"/>
</dbReference>
<accession>A0A225AJA0</accession>
<keyword evidence="4" id="KW-0496">Mitochondrion</keyword>
<evidence type="ECO:0000256" key="4">
    <source>
        <dbReference type="ARBA" id="ARBA00023128"/>
    </source>
</evidence>
<keyword evidence="2" id="KW-0999">Mitochondrion inner membrane</keyword>
<comment type="subcellular location">
    <subcellularLocation>
        <location evidence="1">Mitochondrion inner membrane</location>
    </subcellularLocation>
</comment>
<evidence type="ECO:0000313" key="10">
    <source>
        <dbReference type="Proteomes" id="UP000214365"/>
    </source>
</evidence>
<keyword evidence="10" id="KW-1185">Reference proteome</keyword>
<keyword evidence="5" id="KW-0472">Membrane</keyword>
<dbReference type="PRINTS" id="PR00727">
    <property type="entry name" value="LEADERPTASE"/>
</dbReference>
<dbReference type="PANTHER" id="PTHR12383">
    <property type="entry name" value="PROTEASE FAMILY S26 MITOCHONDRIAL INNER MEMBRANE PROTEASE-RELATED"/>
    <property type="match status" value="1"/>
</dbReference>
<dbReference type="STRING" id="1441469.A0A225AJA0"/>
<comment type="caution">
    <text evidence="9">The sequence shown here is derived from an EMBL/GenBank/DDBJ whole genome shotgun (WGS) entry which is preliminary data.</text>
</comment>
<evidence type="ECO:0000313" key="9">
    <source>
        <dbReference type="EMBL" id="OKL58324.1"/>
    </source>
</evidence>
<evidence type="ECO:0000256" key="5">
    <source>
        <dbReference type="ARBA" id="ARBA00023136"/>
    </source>
</evidence>
<feature type="active site" evidence="7">
    <location>
        <position position="48"/>
    </location>
</feature>
<dbReference type="Pfam" id="PF10502">
    <property type="entry name" value="Peptidase_S26"/>
    <property type="match status" value="2"/>
</dbReference>
<dbReference type="GO" id="GO:0042720">
    <property type="term" value="C:mitochondrial inner membrane peptidase complex"/>
    <property type="evidence" value="ECO:0007669"/>
    <property type="project" value="EnsemblFungi"/>
</dbReference>
<dbReference type="InterPro" id="IPR019533">
    <property type="entry name" value="Peptidase_S26"/>
</dbReference>
<dbReference type="InterPro" id="IPR052064">
    <property type="entry name" value="Mito_IMP1_subunit"/>
</dbReference>
<keyword evidence="3" id="KW-0378">Hydrolase</keyword>
<gene>
    <name evidence="9" type="ORF">UA08_06558</name>
</gene>
<dbReference type="CDD" id="cd06530">
    <property type="entry name" value="S26_SPase_I"/>
    <property type="match status" value="1"/>
</dbReference>
<dbReference type="PANTHER" id="PTHR12383:SF16">
    <property type="entry name" value="MITOCHONDRIAL INNER MEMBRANE PROTEASE SUBUNIT 1"/>
    <property type="match status" value="1"/>
</dbReference>
<dbReference type="Gene3D" id="2.10.109.10">
    <property type="entry name" value="Umud Fragment, subunit A"/>
    <property type="match status" value="1"/>
</dbReference>
<evidence type="ECO:0000256" key="1">
    <source>
        <dbReference type="ARBA" id="ARBA00004273"/>
    </source>
</evidence>
<feature type="domain" description="Peptidase S26" evidence="8">
    <location>
        <begin position="27"/>
        <end position="103"/>
    </location>
</feature>
<proteinExistence type="inferred from homology"/>
<dbReference type="GO" id="GO:0004252">
    <property type="term" value="F:serine-type endopeptidase activity"/>
    <property type="evidence" value="ECO:0007669"/>
    <property type="project" value="InterPro"/>
</dbReference>
<organism evidence="9 10">
    <name type="scientific">Talaromyces atroroseus</name>
    <dbReference type="NCBI Taxonomy" id="1441469"/>
    <lineage>
        <taxon>Eukaryota</taxon>
        <taxon>Fungi</taxon>
        <taxon>Dikarya</taxon>
        <taxon>Ascomycota</taxon>
        <taxon>Pezizomycotina</taxon>
        <taxon>Eurotiomycetes</taxon>
        <taxon>Eurotiomycetidae</taxon>
        <taxon>Eurotiales</taxon>
        <taxon>Trichocomaceae</taxon>
        <taxon>Talaromyces</taxon>
        <taxon>Talaromyces sect. Trachyspermi</taxon>
    </lineage>
</organism>
<feature type="domain" description="Peptidase S26" evidence="8">
    <location>
        <begin position="118"/>
        <end position="159"/>
    </location>
</feature>
<comment type="similarity">
    <text evidence="6">Belongs to the peptidase S26 family. IMP1 subfamily.</text>
</comment>
<dbReference type="EMBL" id="LFMY01000010">
    <property type="protein sequence ID" value="OKL58324.1"/>
    <property type="molecule type" value="Genomic_DNA"/>
</dbReference>
<dbReference type="GeneID" id="31006313"/>
<dbReference type="InterPro" id="IPR036286">
    <property type="entry name" value="LexA/Signal_pep-like_sf"/>
</dbReference>
<protein>
    <recommendedName>
        <fullName evidence="8">Peptidase S26 domain-containing protein</fullName>
    </recommendedName>
</protein>
<sequence>MDSAFRQLLRNATPGFIFRRTIDGLGVFCAVTLMWEHFYTIQRSEGPSMYPTLDVRGDWLLISRRHDHGKDIKVGDIVRFSHPSFLGVNGAKRVLGMPGDFVCKDPAFSTEVGADNEMIQVPEGHVFLAGDNLPWSRDSRNYGPVPMGLINGKIIARVWPPSKMQWVENTMQPRSGQ</sequence>
<dbReference type="OrthoDB" id="308440at2759"/>
<dbReference type="SUPFAM" id="SSF51306">
    <property type="entry name" value="LexA/Signal peptidase"/>
    <property type="match status" value="1"/>
</dbReference>
<evidence type="ECO:0000259" key="8">
    <source>
        <dbReference type="Pfam" id="PF10502"/>
    </source>
</evidence>
<dbReference type="RefSeq" id="XP_020118445.1">
    <property type="nucleotide sequence ID" value="XM_020268848.1"/>
</dbReference>
<evidence type="ECO:0000256" key="6">
    <source>
        <dbReference type="ARBA" id="ARBA00038445"/>
    </source>
</evidence>
<evidence type="ECO:0000256" key="7">
    <source>
        <dbReference type="PIRSR" id="PIRSR600223-1"/>
    </source>
</evidence>
<dbReference type="FunFam" id="2.10.109.10:FF:000015">
    <property type="entry name" value="Mitochondrial inner membrane protease subunit 1"/>
    <property type="match status" value="1"/>
</dbReference>
<dbReference type="GO" id="GO:0006627">
    <property type="term" value="P:protein processing involved in protein targeting to mitochondrion"/>
    <property type="evidence" value="ECO:0007669"/>
    <property type="project" value="EnsemblFungi"/>
</dbReference>
<dbReference type="AlphaFoldDB" id="A0A225AJA0"/>
<dbReference type="GO" id="GO:0006465">
    <property type="term" value="P:signal peptide processing"/>
    <property type="evidence" value="ECO:0007669"/>
    <property type="project" value="InterPro"/>
</dbReference>
<dbReference type="InterPro" id="IPR000223">
    <property type="entry name" value="Pept_S26A_signal_pept_1"/>
</dbReference>